<dbReference type="STRING" id="94237.ENSMMOP00000020907"/>
<dbReference type="PANTHER" id="PTHR10157:SF41">
    <property type="entry name" value="DBH-LIKE MONOOXYGENASE PROTEIN 2 HOMOLOG"/>
    <property type="match status" value="1"/>
</dbReference>
<keyword evidence="3" id="KW-1185">Reference proteome</keyword>
<dbReference type="InterPro" id="IPR045266">
    <property type="entry name" value="DOH_DOMON"/>
</dbReference>
<evidence type="ECO:0000313" key="3">
    <source>
        <dbReference type="Proteomes" id="UP000261620"/>
    </source>
</evidence>
<dbReference type="AlphaFoldDB" id="A0A3Q4BL44"/>
<evidence type="ECO:0008006" key="4">
    <source>
        <dbReference type="Google" id="ProtNLM"/>
    </source>
</evidence>
<evidence type="ECO:0000313" key="2">
    <source>
        <dbReference type="Ensembl" id="ENSMMOP00000020907.1"/>
    </source>
</evidence>
<dbReference type="GO" id="GO:0005615">
    <property type="term" value="C:extracellular space"/>
    <property type="evidence" value="ECO:0007669"/>
    <property type="project" value="TreeGrafter"/>
</dbReference>
<keyword evidence="1" id="KW-0732">Signal</keyword>
<dbReference type="PANTHER" id="PTHR10157">
    <property type="entry name" value="DOPAMINE BETA HYDROXYLASE RELATED"/>
    <property type="match status" value="1"/>
</dbReference>
<name>A0A3Q4BL44_MOLML</name>
<feature type="chain" id="PRO_5047275608" description="DOMON domain-containing protein" evidence="1">
    <location>
        <begin position="29"/>
        <end position="129"/>
    </location>
</feature>
<dbReference type="CDD" id="cd09631">
    <property type="entry name" value="DOMON_DOH"/>
    <property type="match status" value="1"/>
</dbReference>
<dbReference type="InterPro" id="IPR000945">
    <property type="entry name" value="DBH-like"/>
</dbReference>
<dbReference type="GO" id="GO:0030667">
    <property type="term" value="C:secretory granule membrane"/>
    <property type="evidence" value="ECO:0007669"/>
    <property type="project" value="TreeGrafter"/>
</dbReference>
<dbReference type="Proteomes" id="UP000261620">
    <property type="component" value="Unplaced"/>
</dbReference>
<dbReference type="Ensembl" id="ENSMMOT00000021253.1">
    <property type="protein sequence ID" value="ENSMMOP00000020907.1"/>
    <property type="gene ID" value="ENSMMOG00000015887.1"/>
</dbReference>
<proteinExistence type="predicted"/>
<dbReference type="OMA" id="HCPASAQ"/>
<dbReference type="GO" id="GO:0042420">
    <property type="term" value="P:dopamine catabolic process"/>
    <property type="evidence" value="ECO:0007669"/>
    <property type="project" value="TreeGrafter"/>
</dbReference>
<dbReference type="GO" id="GO:0006589">
    <property type="term" value="P:octopamine biosynthetic process"/>
    <property type="evidence" value="ECO:0007669"/>
    <property type="project" value="TreeGrafter"/>
</dbReference>
<dbReference type="GO" id="GO:0042421">
    <property type="term" value="P:norepinephrine biosynthetic process"/>
    <property type="evidence" value="ECO:0007669"/>
    <property type="project" value="TreeGrafter"/>
</dbReference>
<organism evidence="2 3">
    <name type="scientific">Mola mola</name>
    <name type="common">Ocean sunfish</name>
    <name type="synonym">Tetraodon mola</name>
    <dbReference type="NCBI Taxonomy" id="94237"/>
    <lineage>
        <taxon>Eukaryota</taxon>
        <taxon>Metazoa</taxon>
        <taxon>Chordata</taxon>
        <taxon>Craniata</taxon>
        <taxon>Vertebrata</taxon>
        <taxon>Euteleostomi</taxon>
        <taxon>Actinopterygii</taxon>
        <taxon>Neopterygii</taxon>
        <taxon>Teleostei</taxon>
        <taxon>Neoteleostei</taxon>
        <taxon>Acanthomorphata</taxon>
        <taxon>Eupercaria</taxon>
        <taxon>Tetraodontiformes</taxon>
        <taxon>Molidae</taxon>
        <taxon>Mola</taxon>
    </lineage>
</organism>
<dbReference type="GO" id="GO:0004500">
    <property type="term" value="F:dopamine beta-monooxygenase activity"/>
    <property type="evidence" value="ECO:0007669"/>
    <property type="project" value="InterPro"/>
</dbReference>
<reference evidence="2" key="2">
    <citation type="submission" date="2025-09" db="UniProtKB">
        <authorList>
            <consortium name="Ensembl"/>
        </authorList>
    </citation>
    <scope>IDENTIFICATION</scope>
</reference>
<sequence>MCAWPLGIMRLLLPLLYMLSILTKIAEASEPAMSFMEYLDQNHLVGLRWGFDLLQGSIAFRLAVNTTGWVGFGFTQSGGIKGSVIVIGGLGPSVKLLHSKTLLDIKILYHLVYFCFDVFTNNNKTISSV</sequence>
<feature type="signal peptide" evidence="1">
    <location>
        <begin position="1"/>
        <end position="28"/>
    </location>
</feature>
<accession>A0A3Q4BL44</accession>
<reference evidence="2" key="1">
    <citation type="submission" date="2025-08" db="UniProtKB">
        <authorList>
            <consortium name="Ensembl"/>
        </authorList>
    </citation>
    <scope>IDENTIFICATION</scope>
</reference>
<dbReference type="GO" id="GO:0005507">
    <property type="term" value="F:copper ion binding"/>
    <property type="evidence" value="ECO:0007669"/>
    <property type="project" value="TreeGrafter"/>
</dbReference>
<evidence type="ECO:0000256" key="1">
    <source>
        <dbReference type="SAM" id="SignalP"/>
    </source>
</evidence>
<protein>
    <recommendedName>
        <fullName evidence="4">DOMON domain-containing protein</fullName>
    </recommendedName>
</protein>